<dbReference type="EMBL" id="MBFU01000284">
    <property type="protein sequence ID" value="PWA00823.1"/>
    <property type="molecule type" value="Genomic_DNA"/>
</dbReference>
<gene>
    <name evidence="2" type="ORF">BB558_003113</name>
</gene>
<organism evidence="2 3">
    <name type="scientific">Smittium angustum</name>
    <dbReference type="NCBI Taxonomy" id="133377"/>
    <lineage>
        <taxon>Eukaryota</taxon>
        <taxon>Fungi</taxon>
        <taxon>Fungi incertae sedis</taxon>
        <taxon>Zoopagomycota</taxon>
        <taxon>Kickxellomycotina</taxon>
        <taxon>Harpellomycetes</taxon>
        <taxon>Harpellales</taxon>
        <taxon>Legeriomycetaceae</taxon>
        <taxon>Smittium</taxon>
    </lineage>
</organism>
<keyword evidence="3" id="KW-1185">Reference proteome</keyword>
<protein>
    <submittedName>
        <fullName evidence="2">Uncharacterized protein</fullName>
    </submittedName>
</protein>
<accession>A0A2U1J779</accession>
<dbReference type="Proteomes" id="UP000245591">
    <property type="component" value="Unassembled WGS sequence"/>
</dbReference>
<feature type="region of interest" description="Disordered" evidence="1">
    <location>
        <begin position="1"/>
        <end position="20"/>
    </location>
</feature>
<evidence type="ECO:0000313" key="3">
    <source>
        <dbReference type="Proteomes" id="UP000245591"/>
    </source>
</evidence>
<proteinExistence type="predicted"/>
<evidence type="ECO:0000256" key="1">
    <source>
        <dbReference type="SAM" id="MobiDB-lite"/>
    </source>
</evidence>
<sequence length="102" mass="11797">MIEHRDSENNASSRGSIPSIRIDKNKAVEERLKQIENDIIQRGIESEKNLQNSENQKNGANMNFWKFVSKVLKETPPKEKNCSFLLTKRFVKDFLGDLIGYV</sequence>
<comment type="caution">
    <text evidence="2">The sequence shown here is derived from an EMBL/GenBank/DDBJ whole genome shotgun (WGS) entry which is preliminary data.</text>
</comment>
<reference evidence="2 3" key="1">
    <citation type="journal article" date="2018" name="MBio">
        <title>Comparative Genomics Reveals the Core Gene Toolbox for the Fungus-Insect Symbiosis.</title>
        <authorList>
            <person name="Wang Y."/>
            <person name="Stata M."/>
            <person name="Wang W."/>
            <person name="Stajich J.E."/>
            <person name="White M.M."/>
            <person name="Moncalvo J.M."/>
        </authorList>
    </citation>
    <scope>NUCLEOTIDE SEQUENCE [LARGE SCALE GENOMIC DNA]</scope>
    <source>
        <strain evidence="2 3">AUS-126-30</strain>
    </source>
</reference>
<evidence type="ECO:0000313" key="2">
    <source>
        <dbReference type="EMBL" id="PWA00823.1"/>
    </source>
</evidence>
<name>A0A2U1J779_SMIAN</name>
<dbReference type="AlphaFoldDB" id="A0A2U1J779"/>